<feature type="region of interest" description="Disordered" evidence="1">
    <location>
        <begin position="61"/>
        <end position="92"/>
    </location>
</feature>
<evidence type="ECO:0000313" key="2">
    <source>
        <dbReference type="EMBL" id="MFC4264757.1"/>
    </source>
</evidence>
<evidence type="ECO:0008006" key="4">
    <source>
        <dbReference type="Google" id="ProtNLM"/>
    </source>
</evidence>
<comment type="caution">
    <text evidence="2">The sequence shown here is derived from an EMBL/GenBank/DDBJ whole genome shotgun (WGS) entry which is preliminary data.</text>
</comment>
<reference evidence="3" key="1">
    <citation type="journal article" date="2019" name="Int. J. Syst. Evol. Microbiol.">
        <title>The Global Catalogue of Microorganisms (GCM) 10K type strain sequencing project: providing services to taxonomists for standard genome sequencing and annotation.</title>
        <authorList>
            <consortium name="The Broad Institute Genomics Platform"/>
            <consortium name="The Broad Institute Genome Sequencing Center for Infectious Disease"/>
            <person name="Wu L."/>
            <person name="Ma J."/>
        </authorList>
    </citation>
    <scope>NUCLEOTIDE SEQUENCE [LARGE SCALE GENOMIC DNA]</scope>
    <source>
        <strain evidence="3">CGMCC 1.10698</strain>
    </source>
</reference>
<protein>
    <recommendedName>
        <fullName evidence="4">DUF4232 domain-containing protein</fullName>
    </recommendedName>
</protein>
<gene>
    <name evidence="2" type="ORF">ACFOW9_03980</name>
</gene>
<feature type="region of interest" description="Disordered" evidence="1">
    <location>
        <begin position="1"/>
        <end position="22"/>
    </location>
</feature>
<name>A0ABV8QYF1_9MICC</name>
<proteinExistence type="predicted"/>
<sequence>MAKSPNNGRGKAGVGPARKPKVSKKVFRRRRILAAVLALLVVGAIVAAGIALTSALGGSGAKKAADAPPVSPTSASSTAPGPAAGAKPAQAGSSASAVCDEAGIKVSASMDKSDYGSGEEPVLSLQVTNTGQAPCDINVGTSQMQFAITSGDDSIFNSKDCEVDPTNLVKNLKSGASETANFTWKRNRSAAGCAPVSAKPGAGTYVFVATLGKWSSEKVVFRLN</sequence>
<organism evidence="2 3">
    <name type="scientific">Arthrobacter cryoconiti</name>
    <dbReference type="NCBI Taxonomy" id="748907"/>
    <lineage>
        <taxon>Bacteria</taxon>
        <taxon>Bacillati</taxon>
        <taxon>Actinomycetota</taxon>
        <taxon>Actinomycetes</taxon>
        <taxon>Micrococcales</taxon>
        <taxon>Micrococcaceae</taxon>
        <taxon>Arthrobacter</taxon>
    </lineage>
</organism>
<dbReference type="RefSeq" id="WP_230066370.1">
    <property type="nucleotide sequence ID" value="NZ_BAABLL010000019.1"/>
</dbReference>
<evidence type="ECO:0000256" key="1">
    <source>
        <dbReference type="SAM" id="MobiDB-lite"/>
    </source>
</evidence>
<evidence type="ECO:0000313" key="3">
    <source>
        <dbReference type="Proteomes" id="UP001595773"/>
    </source>
</evidence>
<accession>A0ABV8QYF1</accession>
<dbReference type="EMBL" id="JBHSCQ010000005">
    <property type="protein sequence ID" value="MFC4264757.1"/>
    <property type="molecule type" value="Genomic_DNA"/>
</dbReference>
<feature type="compositionally biased region" description="Low complexity" evidence="1">
    <location>
        <begin position="66"/>
        <end position="92"/>
    </location>
</feature>
<keyword evidence="3" id="KW-1185">Reference proteome</keyword>
<dbReference type="Proteomes" id="UP001595773">
    <property type="component" value="Unassembled WGS sequence"/>
</dbReference>